<protein>
    <submittedName>
        <fullName evidence="4">Exopolysaccharide biosynthesis protein</fullName>
    </submittedName>
</protein>
<dbReference type="PANTHER" id="PTHR40446">
    <property type="entry name" value="N-ACETYLGLUCOSAMINE-1-PHOSPHODIESTER ALPHA-N-ACETYLGLUCOSAMINIDASE"/>
    <property type="match status" value="1"/>
</dbReference>
<dbReference type="PIRSF" id="PIRSF031512">
    <property type="entry name" value="EpsL"/>
    <property type="match status" value="1"/>
</dbReference>
<dbReference type="RefSeq" id="WP_207645128.1">
    <property type="nucleotide sequence ID" value="NZ_FNHZ01000001.1"/>
</dbReference>
<evidence type="ECO:0000313" key="4">
    <source>
        <dbReference type="EMBL" id="SDM50011.1"/>
    </source>
</evidence>
<dbReference type="Pfam" id="PF09992">
    <property type="entry name" value="NAGPA"/>
    <property type="match status" value="1"/>
</dbReference>
<keyword evidence="2" id="KW-1133">Transmembrane helix</keyword>
<evidence type="ECO:0000313" key="5">
    <source>
        <dbReference type="Proteomes" id="UP000187651"/>
    </source>
</evidence>
<reference evidence="5" key="1">
    <citation type="submission" date="2016-10" db="EMBL/GenBank/DDBJ databases">
        <authorList>
            <person name="Varghese N."/>
            <person name="Submissions S."/>
        </authorList>
    </citation>
    <scope>NUCLEOTIDE SEQUENCE [LARGE SCALE GENOMIC DNA]</scope>
    <source>
        <strain evidence="5">M83</strain>
    </source>
</reference>
<dbReference type="PANTHER" id="PTHR40446:SF2">
    <property type="entry name" value="N-ACETYLGLUCOSAMINE-1-PHOSPHODIESTER ALPHA-N-ACETYLGLUCOSAMINIDASE"/>
    <property type="match status" value="1"/>
</dbReference>
<sequence length="317" mass="34255">MKKNAIIRFLTKPYVYAIIFSIVLIACTTYSLLDIFVIPHYISAATDTSDNSDTSSTTSSGASTETSNTGNVTTTSTSYEDDNIKVTITTIEKYDTTIYVADVEVSSPEYLQTALANNAYGTNVTATTSDTAESVNAILAINGDYYGANKTGYVIKNGTVYRSSVRDDYENGDLVIYEDGSFGIIYENEISAQELVDSGVVQLFAFGPSLVEDSEIQVSTATEVDQSMTSNPRTAIGIIDECHYILVVSDGRTSESEGLSLYELATIMQDYGCTTAYNLDGGGSSTMYFLGEVVNKPTTNGKTIKERAVSDIVYIGY</sequence>
<dbReference type="PROSITE" id="PS51257">
    <property type="entry name" value="PROKAR_LIPOPROTEIN"/>
    <property type="match status" value="1"/>
</dbReference>
<evidence type="ECO:0000256" key="1">
    <source>
        <dbReference type="SAM" id="MobiDB-lite"/>
    </source>
</evidence>
<evidence type="ECO:0000256" key="2">
    <source>
        <dbReference type="SAM" id="Phobius"/>
    </source>
</evidence>
<keyword evidence="5" id="KW-1185">Reference proteome</keyword>
<accession>A0A1G9TQU6</accession>
<keyword evidence="2" id="KW-0812">Transmembrane</keyword>
<feature type="region of interest" description="Disordered" evidence="1">
    <location>
        <begin position="47"/>
        <end position="76"/>
    </location>
</feature>
<feature type="domain" description="Phosphodiester glycosidase" evidence="3">
    <location>
        <begin position="136"/>
        <end position="315"/>
    </location>
</feature>
<dbReference type="InterPro" id="IPR014565">
    <property type="entry name" value="EpsL_firmicutes"/>
</dbReference>
<keyword evidence="2" id="KW-0472">Membrane</keyword>
<proteinExistence type="predicted"/>
<dbReference type="InterPro" id="IPR018711">
    <property type="entry name" value="NAGPA"/>
</dbReference>
<dbReference type="Proteomes" id="UP000187651">
    <property type="component" value="Unassembled WGS sequence"/>
</dbReference>
<gene>
    <name evidence="4" type="ORF">SAMN05216544_0451</name>
</gene>
<dbReference type="EMBL" id="FNHZ01000001">
    <property type="protein sequence ID" value="SDM50011.1"/>
    <property type="molecule type" value="Genomic_DNA"/>
</dbReference>
<feature type="transmembrane region" description="Helical" evidence="2">
    <location>
        <begin position="14"/>
        <end position="33"/>
    </location>
</feature>
<name>A0A1G9TQU6_9FIRM</name>
<dbReference type="AlphaFoldDB" id="A0A1G9TQU6"/>
<organism evidence="4 5">
    <name type="scientific">Lachnospira pectinoschiza</name>
    <dbReference type="NCBI Taxonomy" id="28052"/>
    <lineage>
        <taxon>Bacteria</taxon>
        <taxon>Bacillati</taxon>
        <taxon>Bacillota</taxon>
        <taxon>Clostridia</taxon>
        <taxon>Lachnospirales</taxon>
        <taxon>Lachnospiraceae</taxon>
        <taxon>Lachnospira</taxon>
    </lineage>
</organism>
<evidence type="ECO:0000259" key="3">
    <source>
        <dbReference type="Pfam" id="PF09992"/>
    </source>
</evidence>